<evidence type="ECO:0000256" key="2">
    <source>
        <dbReference type="ARBA" id="ARBA00022630"/>
    </source>
</evidence>
<evidence type="ECO:0000259" key="6">
    <source>
        <dbReference type="Pfam" id="PF14759"/>
    </source>
</evidence>
<dbReference type="SUPFAM" id="SSF51905">
    <property type="entry name" value="FAD/NAD(P)-binding domain"/>
    <property type="match status" value="2"/>
</dbReference>
<keyword evidence="4" id="KW-0560">Oxidoreductase</keyword>
<dbReference type="RefSeq" id="WP_261733869.1">
    <property type="nucleotide sequence ID" value="NZ_JAODOQ010000001.1"/>
</dbReference>
<accession>A0ABT2P6T5</accession>
<dbReference type="PRINTS" id="PR00411">
    <property type="entry name" value="PNDRDTASEI"/>
</dbReference>
<evidence type="ECO:0000313" key="8">
    <source>
        <dbReference type="Proteomes" id="UP001431192"/>
    </source>
</evidence>
<comment type="caution">
    <text evidence="7">The sequence shown here is derived from an EMBL/GenBank/DDBJ whole genome shotgun (WGS) entry which is preliminary data.</text>
</comment>
<dbReference type="Gene3D" id="3.50.50.60">
    <property type="entry name" value="FAD/NAD(P)-binding domain"/>
    <property type="match status" value="2"/>
</dbReference>
<dbReference type="Pfam" id="PF07992">
    <property type="entry name" value="Pyr_redox_2"/>
    <property type="match status" value="1"/>
</dbReference>
<reference evidence="7" key="1">
    <citation type="submission" date="2022-09" db="EMBL/GenBank/DDBJ databases">
        <title>Shewanella sp. KJ10-1 sp.nov, isolated from marine algae.</title>
        <authorList>
            <person name="Butt M."/>
            <person name="Lee J.K."/>
            <person name="Kim J.M."/>
            <person name="Choi D.G."/>
        </authorList>
    </citation>
    <scope>NUCLEOTIDE SEQUENCE</scope>
    <source>
        <strain evidence="7">KJ10-1</strain>
    </source>
</reference>
<name>A0ABT2P6T5_9GAMM</name>
<dbReference type="Gene3D" id="3.30.390.30">
    <property type="match status" value="1"/>
</dbReference>
<organism evidence="7 8">
    <name type="scientific">Shewanella phaeophyticola</name>
    <dbReference type="NCBI Taxonomy" id="2978345"/>
    <lineage>
        <taxon>Bacteria</taxon>
        <taxon>Pseudomonadati</taxon>
        <taxon>Pseudomonadota</taxon>
        <taxon>Gammaproteobacteria</taxon>
        <taxon>Alteromonadales</taxon>
        <taxon>Shewanellaceae</taxon>
        <taxon>Shewanella</taxon>
    </lineage>
</organism>
<evidence type="ECO:0000256" key="1">
    <source>
        <dbReference type="ARBA" id="ARBA00001974"/>
    </source>
</evidence>
<keyword evidence="8" id="KW-1185">Reference proteome</keyword>
<dbReference type="PRINTS" id="PR00368">
    <property type="entry name" value="FADPNR"/>
</dbReference>
<dbReference type="PANTHER" id="PTHR43557:SF2">
    <property type="entry name" value="RIESKE DOMAIN-CONTAINING PROTEIN-RELATED"/>
    <property type="match status" value="1"/>
</dbReference>
<keyword evidence="2" id="KW-0285">Flavoprotein</keyword>
<dbReference type="InterPro" id="IPR036188">
    <property type="entry name" value="FAD/NAD-bd_sf"/>
</dbReference>
<evidence type="ECO:0000256" key="3">
    <source>
        <dbReference type="ARBA" id="ARBA00022827"/>
    </source>
</evidence>
<evidence type="ECO:0000256" key="4">
    <source>
        <dbReference type="ARBA" id="ARBA00023002"/>
    </source>
</evidence>
<dbReference type="PANTHER" id="PTHR43557">
    <property type="entry name" value="APOPTOSIS-INDUCING FACTOR 1"/>
    <property type="match status" value="1"/>
</dbReference>
<dbReference type="Proteomes" id="UP001431192">
    <property type="component" value="Unassembled WGS sequence"/>
</dbReference>
<protein>
    <submittedName>
        <fullName evidence="7">FAD-dependent oxidoreductase</fullName>
    </submittedName>
</protein>
<feature type="domain" description="FAD/NAD(P)-binding" evidence="5">
    <location>
        <begin position="5"/>
        <end position="301"/>
    </location>
</feature>
<evidence type="ECO:0000259" key="5">
    <source>
        <dbReference type="Pfam" id="PF07992"/>
    </source>
</evidence>
<sequence>MSLPCIIIGASHAAVQLSFNLRQQGWQHDIIIIGNESHMPYQKPPLSKSIMSQQKSLEEILLKKDEFYQDANIRLMLNTNVTEIDRSTKTIKLANGEVLAYSKLALCTGAIANKISLSDKPLLGVHYLRTAEDAAKIQNQLTHAKNAVIIGGGFIGLELAAAFNQRGVHVTILEAQENILQRVVTSEVAQFISSLHQQHGVEIKNCCIAKRLTGDSYVSAVVCESGESIPADLIIIGIGITPVTTLATKANLDVDNGILINQFAVTSDPNIVAAGDCCSYFHSIYQRNVRVESIQNALDQAKSAAASIMGKEIDFSHNIPRFWSDQYDIKLQMCGLIDGYDNVEVINPQDYGQLSVLYRKDNKLIAAVIINNPLMMKQAISAIANQEAFIH</sequence>
<dbReference type="InterPro" id="IPR050446">
    <property type="entry name" value="FAD-oxidoreductase/Apoptosis"/>
</dbReference>
<feature type="domain" description="Reductase C-terminal" evidence="6">
    <location>
        <begin position="322"/>
        <end position="387"/>
    </location>
</feature>
<dbReference type="InterPro" id="IPR016156">
    <property type="entry name" value="FAD/NAD-linked_Rdtase_dimer_sf"/>
</dbReference>
<dbReference type="SUPFAM" id="SSF55424">
    <property type="entry name" value="FAD/NAD-linked reductases, dimerisation (C-terminal) domain"/>
    <property type="match status" value="1"/>
</dbReference>
<gene>
    <name evidence="7" type="ORF">N4T56_15535</name>
</gene>
<dbReference type="Pfam" id="PF14759">
    <property type="entry name" value="Reductase_C"/>
    <property type="match status" value="1"/>
</dbReference>
<keyword evidence="3" id="KW-0274">FAD</keyword>
<dbReference type="EMBL" id="JAODOQ010000001">
    <property type="protein sequence ID" value="MCT8987619.1"/>
    <property type="molecule type" value="Genomic_DNA"/>
</dbReference>
<comment type="cofactor">
    <cofactor evidence="1">
        <name>FAD</name>
        <dbReference type="ChEBI" id="CHEBI:57692"/>
    </cofactor>
</comment>
<dbReference type="InterPro" id="IPR028202">
    <property type="entry name" value="Reductase_C"/>
</dbReference>
<evidence type="ECO:0000313" key="7">
    <source>
        <dbReference type="EMBL" id="MCT8987619.1"/>
    </source>
</evidence>
<dbReference type="InterPro" id="IPR023753">
    <property type="entry name" value="FAD/NAD-binding_dom"/>
</dbReference>
<proteinExistence type="predicted"/>